<comment type="caution">
    <text evidence="2">The sequence shown here is derived from an EMBL/GenBank/DDBJ whole genome shotgun (WGS) entry which is preliminary data.</text>
</comment>
<evidence type="ECO:0000313" key="2">
    <source>
        <dbReference type="EMBL" id="KAK3578833.1"/>
    </source>
</evidence>
<organism evidence="2 3">
    <name type="scientific">Potamilus streckersoni</name>
    <dbReference type="NCBI Taxonomy" id="2493646"/>
    <lineage>
        <taxon>Eukaryota</taxon>
        <taxon>Metazoa</taxon>
        <taxon>Spiralia</taxon>
        <taxon>Lophotrochozoa</taxon>
        <taxon>Mollusca</taxon>
        <taxon>Bivalvia</taxon>
        <taxon>Autobranchia</taxon>
        <taxon>Heteroconchia</taxon>
        <taxon>Palaeoheterodonta</taxon>
        <taxon>Unionida</taxon>
        <taxon>Unionoidea</taxon>
        <taxon>Unionidae</taxon>
        <taxon>Ambleminae</taxon>
        <taxon>Lampsilini</taxon>
        <taxon>Potamilus</taxon>
    </lineage>
</organism>
<proteinExistence type="predicted"/>
<dbReference type="Proteomes" id="UP001195483">
    <property type="component" value="Unassembled WGS sequence"/>
</dbReference>
<evidence type="ECO:0000313" key="3">
    <source>
        <dbReference type="Proteomes" id="UP001195483"/>
    </source>
</evidence>
<feature type="region of interest" description="Disordered" evidence="1">
    <location>
        <begin position="43"/>
        <end position="69"/>
    </location>
</feature>
<keyword evidence="3" id="KW-1185">Reference proteome</keyword>
<protein>
    <submittedName>
        <fullName evidence="2">Uncharacterized protein</fullName>
    </submittedName>
</protein>
<reference evidence="2" key="2">
    <citation type="journal article" date="2021" name="Genome Biol. Evol.">
        <title>Developing a high-quality reference genome for a parasitic bivalve with doubly uniparental inheritance (Bivalvia: Unionida).</title>
        <authorList>
            <person name="Smith C.H."/>
        </authorList>
    </citation>
    <scope>NUCLEOTIDE SEQUENCE</scope>
    <source>
        <strain evidence="2">CHS0354</strain>
        <tissue evidence="2">Mantle</tissue>
    </source>
</reference>
<sequence length="69" mass="8002">MQSRSSIYCFTKTSEKRHLFEEKAPSRSNCQLHLQPQLPVCKEENTRTYTKTTTEDSSTTTEKDLTKNS</sequence>
<dbReference type="AlphaFoldDB" id="A0AAE0VHU3"/>
<gene>
    <name evidence="2" type="ORF">CHS0354_010184</name>
</gene>
<name>A0AAE0VHU3_9BIVA</name>
<reference evidence="2" key="3">
    <citation type="submission" date="2023-05" db="EMBL/GenBank/DDBJ databases">
        <authorList>
            <person name="Smith C.H."/>
        </authorList>
    </citation>
    <scope>NUCLEOTIDE SEQUENCE</scope>
    <source>
        <strain evidence="2">CHS0354</strain>
        <tissue evidence="2">Mantle</tissue>
    </source>
</reference>
<feature type="compositionally biased region" description="Low complexity" evidence="1">
    <location>
        <begin position="47"/>
        <end position="60"/>
    </location>
</feature>
<accession>A0AAE0VHU3</accession>
<dbReference type="EMBL" id="JAEAOA010000640">
    <property type="protein sequence ID" value="KAK3578833.1"/>
    <property type="molecule type" value="Genomic_DNA"/>
</dbReference>
<evidence type="ECO:0000256" key="1">
    <source>
        <dbReference type="SAM" id="MobiDB-lite"/>
    </source>
</evidence>
<reference evidence="2" key="1">
    <citation type="journal article" date="2021" name="Genome Biol. Evol.">
        <title>A High-Quality Reference Genome for a Parasitic Bivalve with Doubly Uniparental Inheritance (Bivalvia: Unionida).</title>
        <authorList>
            <person name="Smith C.H."/>
        </authorList>
    </citation>
    <scope>NUCLEOTIDE SEQUENCE</scope>
    <source>
        <strain evidence="2">CHS0354</strain>
    </source>
</reference>